<comment type="caution">
    <text evidence="1">The sequence shown here is derived from an EMBL/GenBank/DDBJ whole genome shotgun (WGS) entry which is preliminary data.</text>
</comment>
<dbReference type="EMBL" id="BGZK01001309">
    <property type="protein sequence ID" value="GBP76909.1"/>
    <property type="molecule type" value="Genomic_DNA"/>
</dbReference>
<proteinExistence type="predicted"/>
<dbReference type="AlphaFoldDB" id="A0A4C1YQL3"/>
<dbReference type="Proteomes" id="UP000299102">
    <property type="component" value="Unassembled WGS sequence"/>
</dbReference>
<organism evidence="1 2">
    <name type="scientific">Eumeta variegata</name>
    <name type="common">Bagworm moth</name>
    <name type="synonym">Eumeta japonica</name>
    <dbReference type="NCBI Taxonomy" id="151549"/>
    <lineage>
        <taxon>Eukaryota</taxon>
        <taxon>Metazoa</taxon>
        <taxon>Ecdysozoa</taxon>
        <taxon>Arthropoda</taxon>
        <taxon>Hexapoda</taxon>
        <taxon>Insecta</taxon>
        <taxon>Pterygota</taxon>
        <taxon>Neoptera</taxon>
        <taxon>Endopterygota</taxon>
        <taxon>Lepidoptera</taxon>
        <taxon>Glossata</taxon>
        <taxon>Ditrysia</taxon>
        <taxon>Tineoidea</taxon>
        <taxon>Psychidae</taxon>
        <taxon>Oiketicinae</taxon>
        <taxon>Eumeta</taxon>
    </lineage>
</organism>
<reference evidence="1 2" key="1">
    <citation type="journal article" date="2019" name="Commun. Biol.">
        <title>The bagworm genome reveals a unique fibroin gene that provides high tensile strength.</title>
        <authorList>
            <person name="Kono N."/>
            <person name="Nakamura H."/>
            <person name="Ohtoshi R."/>
            <person name="Tomita M."/>
            <person name="Numata K."/>
            <person name="Arakawa K."/>
        </authorList>
    </citation>
    <scope>NUCLEOTIDE SEQUENCE [LARGE SCALE GENOMIC DNA]</scope>
</reference>
<dbReference type="OrthoDB" id="8123891at2759"/>
<evidence type="ECO:0000313" key="1">
    <source>
        <dbReference type="EMBL" id="GBP76909.1"/>
    </source>
</evidence>
<sequence>MEVVSSFKSPASPDFSVKKEAISAPGQVHNDGKNVKTVGFKPSAPRGQNFLLRNIPSALEEERKVKAVFKRIPIEIETDDIKDDLERQEYPVYEVHRMHRRDVTALGLALVIVQKMIKVDKLLKLSRVWSLRHNHGGTIPERYSWPALPLPAIWSRSC</sequence>
<gene>
    <name evidence="1" type="ORF">EVAR_52597_1</name>
</gene>
<name>A0A4C1YQL3_EUMVA</name>
<keyword evidence="2" id="KW-1185">Reference proteome</keyword>
<accession>A0A4C1YQL3</accession>
<protein>
    <submittedName>
        <fullName evidence="1">Uncharacterized protein</fullName>
    </submittedName>
</protein>
<evidence type="ECO:0000313" key="2">
    <source>
        <dbReference type="Proteomes" id="UP000299102"/>
    </source>
</evidence>